<reference evidence="2" key="1">
    <citation type="journal article" date="2017" name="Nature">
        <title>The sunflower genome provides insights into oil metabolism, flowering and Asterid evolution.</title>
        <authorList>
            <person name="Badouin H."/>
            <person name="Gouzy J."/>
            <person name="Grassa C.J."/>
            <person name="Murat F."/>
            <person name="Staton S.E."/>
            <person name="Cottret L."/>
            <person name="Lelandais-Briere C."/>
            <person name="Owens G.L."/>
            <person name="Carrere S."/>
            <person name="Mayjonade B."/>
            <person name="Legrand L."/>
            <person name="Gill N."/>
            <person name="Kane N.C."/>
            <person name="Bowers J.E."/>
            <person name="Hubner S."/>
            <person name="Bellec A."/>
            <person name="Berard A."/>
            <person name="Berges H."/>
            <person name="Blanchet N."/>
            <person name="Boniface M.C."/>
            <person name="Brunel D."/>
            <person name="Catrice O."/>
            <person name="Chaidir N."/>
            <person name="Claudel C."/>
            <person name="Donnadieu C."/>
            <person name="Faraut T."/>
            <person name="Fievet G."/>
            <person name="Helmstetter N."/>
            <person name="King M."/>
            <person name="Knapp S.J."/>
            <person name="Lai Z."/>
            <person name="Le Paslier M.C."/>
            <person name="Lippi Y."/>
            <person name="Lorenzon L."/>
            <person name="Mandel J.R."/>
            <person name="Marage G."/>
            <person name="Marchand G."/>
            <person name="Marquand E."/>
            <person name="Bret-Mestries E."/>
            <person name="Morien E."/>
            <person name="Nambeesan S."/>
            <person name="Nguyen T."/>
            <person name="Pegot-Espagnet P."/>
            <person name="Pouilly N."/>
            <person name="Raftis F."/>
            <person name="Sallet E."/>
            <person name="Schiex T."/>
            <person name="Thomas J."/>
            <person name="Vandecasteele C."/>
            <person name="Vares D."/>
            <person name="Vear F."/>
            <person name="Vautrin S."/>
            <person name="Crespi M."/>
            <person name="Mangin B."/>
            <person name="Burke J.M."/>
            <person name="Salse J."/>
            <person name="Munos S."/>
            <person name="Vincourt P."/>
            <person name="Rieseberg L.H."/>
            <person name="Langlade N.B."/>
        </authorList>
    </citation>
    <scope>NUCLEOTIDE SEQUENCE</scope>
    <source>
        <tissue evidence="2">Leaves</tissue>
    </source>
</reference>
<keyword evidence="1" id="KW-0812">Transmembrane</keyword>
<feature type="transmembrane region" description="Helical" evidence="1">
    <location>
        <begin position="33"/>
        <end position="56"/>
    </location>
</feature>
<protein>
    <submittedName>
        <fullName evidence="2">Uncharacterized protein</fullName>
    </submittedName>
</protein>
<gene>
    <name evidence="2" type="ORF">HanXRQr2_Chr10g0426861</name>
</gene>
<dbReference type="Proteomes" id="UP000215914">
    <property type="component" value="Unassembled WGS sequence"/>
</dbReference>
<keyword evidence="1" id="KW-0472">Membrane</keyword>
<dbReference type="EMBL" id="MNCJ02000325">
    <property type="protein sequence ID" value="KAF5785287.1"/>
    <property type="molecule type" value="Genomic_DNA"/>
</dbReference>
<keyword evidence="1" id="KW-1133">Transmembrane helix</keyword>
<keyword evidence="3" id="KW-1185">Reference proteome</keyword>
<reference evidence="2" key="2">
    <citation type="submission" date="2020-06" db="EMBL/GenBank/DDBJ databases">
        <title>Helianthus annuus Genome sequencing and assembly Release 2.</title>
        <authorList>
            <person name="Gouzy J."/>
            <person name="Langlade N."/>
            <person name="Munos S."/>
        </authorList>
    </citation>
    <scope>NUCLEOTIDE SEQUENCE</scope>
    <source>
        <tissue evidence="2">Leaves</tissue>
    </source>
</reference>
<dbReference type="AlphaFoldDB" id="A0A9K3N340"/>
<evidence type="ECO:0000313" key="2">
    <source>
        <dbReference type="EMBL" id="KAF5785287.1"/>
    </source>
</evidence>
<sequence length="108" mass="11598">MLILAAYVWSVGFIAIIICLVVYLTTDNCGRGLLVAVFLGSGVAGWIVFGFSALFTPMLLSFLIAMCSSFGIPFAEVILSGNTFGFLFPRLITMSRQLTLTMSLSASL</sequence>
<evidence type="ECO:0000256" key="1">
    <source>
        <dbReference type="SAM" id="Phobius"/>
    </source>
</evidence>
<organism evidence="2 3">
    <name type="scientific">Helianthus annuus</name>
    <name type="common">Common sunflower</name>
    <dbReference type="NCBI Taxonomy" id="4232"/>
    <lineage>
        <taxon>Eukaryota</taxon>
        <taxon>Viridiplantae</taxon>
        <taxon>Streptophyta</taxon>
        <taxon>Embryophyta</taxon>
        <taxon>Tracheophyta</taxon>
        <taxon>Spermatophyta</taxon>
        <taxon>Magnoliopsida</taxon>
        <taxon>eudicotyledons</taxon>
        <taxon>Gunneridae</taxon>
        <taxon>Pentapetalae</taxon>
        <taxon>asterids</taxon>
        <taxon>campanulids</taxon>
        <taxon>Asterales</taxon>
        <taxon>Asteraceae</taxon>
        <taxon>Asteroideae</taxon>
        <taxon>Heliantheae alliance</taxon>
        <taxon>Heliantheae</taxon>
        <taxon>Helianthus</taxon>
    </lineage>
</organism>
<accession>A0A9K3N340</accession>
<evidence type="ECO:0000313" key="3">
    <source>
        <dbReference type="Proteomes" id="UP000215914"/>
    </source>
</evidence>
<proteinExistence type="predicted"/>
<feature type="transmembrane region" description="Helical" evidence="1">
    <location>
        <begin position="62"/>
        <end position="88"/>
    </location>
</feature>
<feature type="transmembrane region" description="Helical" evidence="1">
    <location>
        <begin position="6"/>
        <end position="26"/>
    </location>
</feature>
<comment type="caution">
    <text evidence="2">The sequence shown here is derived from an EMBL/GenBank/DDBJ whole genome shotgun (WGS) entry which is preliminary data.</text>
</comment>
<dbReference type="Gramene" id="mRNA:HanXRQr2_Chr10g0426861">
    <property type="protein sequence ID" value="CDS:HanXRQr2_Chr10g0426861.1"/>
    <property type="gene ID" value="HanXRQr2_Chr10g0426861"/>
</dbReference>
<name>A0A9K3N340_HELAN</name>